<evidence type="ECO:0000256" key="2">
    <source>
        <dbReference type="SAM" id="Phobius"/>
    </source>
</evidence>
<feature type="compositionally biased region" description="Low complexity" evidence="1">
    <location>
        <begin position="1"/>
        <end position="21"/>
    </location>
</feature>
<evidence type="ECO:0000313" key="4">
    <source>
        <dbReference type="Proteomes" id="UP001163046"/>
    </source>
</evidence>
<keyword evidence="2" id="KW-0812">Transmembrane</keyword>
<proteinExistence type="predicted"/>
<feature type="region of interest" description="Disordered" evidence="1">
    <location>
        <begin position="1"/>
        <end position="51"/>
    </location>
</feature>
<feature type="compositionally biased region" description="Polar residues" evidence="1">
    <location>
        <begin position="22"/>
        <end position="36"/>
    </location>
</feature>
<comment type="caution">
    <text evidence="3">The sequence shown here is derived from an EMBL/GenBank/DDBJ whole genome shotgun (WGS) entry which is preliminary data.</text>
</comment>
<sequence>MKATTITKETTTEIDSTTNPTRRTMTSFSKTESGTTSEDKETTSIPVTEHKPSEITMATTEWRSPGNDKVIDRSRDESSGRSTTVVVVSVLCALAAVAAMSVATVCLVRKWKRPRKAIINDESNIQIEKPENQVYQTQDNIYQLLQRDGKSTGCGQWEPPAYQGLAKGATGGDWGDGEVYTNPSMYQDLTKNEAAYLPAYHPLVKQLQSTTDNGPEYDSAGYLVLVGEHGKEEETADVEDPYYYKVEQMIE</sequence>
<accession>A0A9W9Z7N4</accession>
<feature type="compositionally biased region" description="Basic and acidic residues" evidence="1">
    <location>
        <begin position="37"/>
        <end position="51"/>
    </location>
</feature>
<feature type="transmembrane region" description="Helical" evidence="2">
    <location>
        <begin position="85"/>
        <end position="108"/>
    </location>
</feature>
<keyword evidence="4" id="KW-1185">Reference proteome</keyword>
<dbReference type="Proteomes" id="UP001163046">
    <property type="component" value="Unassembled WGS sequence"/>
</dbReference>
<keyword evidence="2" id="KW-1133">Transmembrane helix</keyword>
<evidence type="ECO:0000256" key="1">
    <source>
        <dbReference type="SAM" id="MobiDB-lite"/>
    </source>
</evidence>
<reference evidence="3" key="1">
    <citation type="submission" date="2023-01" db="EMBL/GenBank/DDBJ databases">
        <title>Genome assembly of the deep-sea coral Lophelia pertusa.</title>
        <authorList>
            <person name="Herrera S."/>
            <person name="Cordes E."/>
        </authorList>
    </citation>
    <scope>NUCLEOTIDE SEQUENCE</scope>
    <source>
        <strain evidence="3">USNM1676648</strain>
        <tissue evidence="3">Polyp</tissue>
    </source>
</reference>
<dbReference type="AlphaFoldDB" id="A0A9W9Z7N4"/>
<keyword evidence="2" id="KW-0472">Membrane</keyword>
<organism evidence="3 4">
    <name type="scientific">Desmophyllum pertusum</name>
    <dbReference type="NCBI Taxonomy" id="174260"/>
    <lineage>
        <taxon>Eukaryota</taxon>
        <taxon>Metazoa</taxon>
        <taxon>Cnidaria</taxon>
        <taxon>Anthozoa</taxon>
        <taxon>Hexacorallia</taxon>
        <taxon>Scleractinia</taxon>
        <taxon>Caryophylliina</taxon>
        <taxon>Caryophylliidae</taxon>
        <taxon>Desmophyllum</taxon>
    </lineage>
</organism>
<dbReference type="EMBL" id="MU826400">
    <property type="protein sequence ID" value="KAJ7376385.1"/>
    <property type="molecule type" value="Genomic_DNA"/>
</dbReference>
<name>A0A9W9Z7N4_9CNID</name>
<protein>
    <submittedName>
        <fullName evidence="3">Uncharacterized protein</fullName>
    </submittedName>
</protein>
<gene>
    <name evidence="3" type="ORF">OS493_034907</name>
</gene>
<evidence type="ECO:0000313" key="3">
    <source>
        <dbReference type="EMBL" id="KAJ7376385.1"/>
    </source>
</evidence>